<comment type="caution">
    <text evidence="4">The sequence shown here is derived from an EMBL/GenBank/DDBJ whole genome shotgun (WGS) entry which is preliminary data.</text>
</comment>
<evidence type="ECO:0000259" key="3">
    <source>
        <dbReference type="Pfam" id="PF13360"/>
    </source>
</evidence>
<accession>A0ABT6WU54</accession>
<evidence type="ECO:0000256" key="1">
    <source>
        <dbReference type="SAM" id="MobiDB-lite"/>
    </source>
</evidence>
<proteinExistence type="predicted"/>
<dbReference type="Pfam" id="PF13360">
    <property type="entry name" value="PQQ_2"/>
    <property type="match status" value="1"/>
</dbReference>
<keyword evidence="2" id="KW-1133">Transmembrane helix</keyword>
<feature type="compositionally biased region" description="Acidic residues" evidence="1">
    <location>
        <begin position="1"/>
        <end position="10"/>
    </location>
</feature>
<dbReference type="SUPFAM" id="SSF50998">
    <property type="entry name" value="Quinoprotein alcohol dehydrogenase-like"/>
    <property type="match status" value="1"/>
</dbReference>
<keyword evidence="5" id="KW-1185">Reference proteome</keyword>
<evidence type="ECO:0000313" key="4">
    <source>
        <dbReference type="EMBL" id="MDI6103269.1"/>
    </source>
</evidence>
<dbReference type="InterPro" id="IPR002372">
    <property type="entry name" value="PQQ_rpt_dom"/>
</dbReference>
<dbReference type="InterPro" id="IPR015943">
    <property type="entry name" value="WD40/YVTN_repeat-like_dom_sf"/>
</dbReference>
<evidence type="ECO:0000313" key="5">
    <source>
        <dbReference type="Proteomes" id="UP001241758"/>
    </source>
</evidence>
<dbReference type="EMBL" id="JASCTH010000024">
    <property type="protein sequence ID" value="MDI6103269.1"/>
    <property type="molecule type" value="Genomic_DNA"/>
</dbReference>
<feature type="region of interest" description="Disordered" evidence="1">
    <location>
        <begin position="1"/>
        <end position="20"/>
    </location>
</feature>
<feature type="domain" description="Pyrrolo-quinoline quinone repeat" evidence="3">
    <location>
        <begin position="201"/>
        <end position="344"/>
    </location>
</feature>
<gene>
    <name evidence="4" type="ORF">QLQ12_32140</name>
</gene>
<dbReference type="InterPro" id="IPR011047">
    <property type="entry name" value="Quinoprotein_ADH-like_sf"/>
</dbReference>
<dbReference type="RefSeq" id="WP_282764281.1">
    <property type="nucleotide sequence ID" value="NZ_JASCTH010000024.1"/>
</dbReference>
<dbReference type="Gene3D" id="2.130.10.10">
    <property type="entry name" value="YVTN repeat-like/Quinoprotein amine dehydrogenase"/>
    <property type="match status" value="1"/>
</dbReference>
<keyword evidence="2" id="KW-0812">Transmembrane</keyword>
<evidence type="ECO:0000256" key="2">
    <source>
        <dbReference type="SAM" id="Phobius"/>
    </source>
</evidence>
<reference evidence="4 5" key="1">
    <citation type="submission" date="2023-05" db="EMBL/GenBank/DDBJ databases">
        <title>Actinoplanes sp. NEAU-A12 genome sequencing.</title>
        <authorList>
            <person name="Wang Z.-S."/>
        </authorList>
    </citation>
    <scope>NUCLEOTIDE SEQUENCE [LARGE SCALE GENOMIC DNA]</scope>
    <source>
        <strain evidence="4 5">NEAU-A12</strain>
    </source>
</reference>
<organism evidence="4 5">
    <name type="scientific">Actinoplanes sandaracinus</name>
    <dbReference type="NCBI Taxonomy" id="3045177"/>
    <lineage>
        <taxon>Bacteria</taxon>
        <taxon>Bacillati</taxon>
        <taxon>Actinomycetota</taxon>
        <taxon>Actinomycetes</taxon>
        <taxon>Micromonosporales</taxon>
        <taxon>Micromonosporaceae</taxon>
        <taxon>Actinoplanes</taxon>
    </lineage>
</organism>
<protein>
    <submittedName>
        <fullName evidence="4">PQQ-binding-like beta-propeller repeat protein</fullName>
    </submittedName>
</protein>
<feature type="transmembrane region" description="Helical" evidence="2">
    <location>
        <begin position="28"/>
        <end position="51"/>
    </location>
</feature>
<name>A0ABT6WU54_9ACTN</name>
<sequence>MALIDLDLDAPPDRSGGRRPPPWRYRHLGLVVAAALLLALGGAAPGGGTFWRPLGLIPAEAGTEAPIQMAGGRAFTVASAGRARILTAWALEPAPHRLWTAEVPISASFDPVNGVFGVVRVERFGGLLVLTAGLSSSVLDAETGRVRWTTPMRITASSGGTALVTERIFRPGTLYDQDSGDPGMLYFSADGQPHTEPPLRTEVRGLDLASGAVLWTAAPGGSVTAEPVAGDRPAVLITASDRMTLRDARTGEVLREAGLPEMAGAGPGSSEVLDDVALIGYPEAGLEVGYDAHTLNRLWTRDLNAGADPVNCAGLLCSGSGEVAGGGEVRVLDRRTGKTAWTRPYDVALAVRAGWVLESRPASGAPVRLVDATTGEPRLELRGWTGQVDGFAAHVLLVWRGDRSGGRVFGAVLPGQPEVRVLGTAEGLGGECGGDERYVICRDVRGLRVWAYRI</sequence>
<keyword evidence="2" id="KW-0472">Membrane</keyword>
<dbReference type="Proteomes" id="UP001241758">
    <property type="component" value="Unassembled WGS sequence"/>
</dbReference>